<protein>
    <submittedName>
        <fullName evidence="8">DgyrCDS7858</fullName>
    </submittedName>
</protein>
<feature type="domain" description="Rab3-GAP regulatory subunit N-terminal" evidence="6">
    <location>
        <begin position="71"/>
        <end position="480"/>
    </location>
</feature>
<evidence type="ECO:0000256" key="4">
    <source>
        <dbReference type="ARBA" id="ARBA00022490"/>
    </source>
</evidence>
<dbReference type="Proteomes" id="UP000549394">
    <property type="component" value="Unassembled WGS sequence"/>
</dbReference>
<dbReference type="GO" id="GO:0005096">
    <property type="term" value="F:GTPase activator activity"/>
    <property type="evidence" value="ECO:0007669"/>
    <property type="project" value="UniProtKB-KW"/>
</dbReference>
<reference evidence="8 9" key="1">
    <citation type="submission" date="2020-08" db="EMBL/GenBank/DDBJ databases">
        <authorList>
            <person name="Hejnol A."/>
        </authorList>
    </citation>
    <scope>NUCLEOTIDE SEQUENCE [LARGE SCALE GENOMIC DNA]</scope>
</reference>
<feature type="compositionally biased region" description="Basic and acidic residues" evidence="5">
    <location>
        <begin position="1331"/>
        <end position="1341"/>
    </location>
</feature>
<name>A0A7I8VUL2_9ANNE</name>
<evidence type="ECO:0000259" key="6">
    <source>
        <dbReference type="Pfam" id="PF14655"/>
    </source>
</evidence>
<accession>A0A7I8VUL2</accession>
<evidence type="ECO:0000256" key="3">
    <source>
        <dbReference type="ARBA" id="ARBA00022468"/>
    </source>
</evidence>
<dbReference type="GO" id="GO:0005737">
    <property type="term" value="C:cytoplasm"/>
    <property type="evidence" value="ECO:0007669"/>
    <property type="project" value="UniProtKB-SubCell"/>
</dbReference>
<dbReference type="Pfam" id="PF14656">
    <property type="entry name" value="RAB3GAP2_C"/>
    <property type="match status" value="1"/>
</dbReference>
<dbReference type="PANTHER" id="PTHR12472">
    <property type="entry name" value="RAB3-GAP REGULATORY DOMAIN"/>
    <property type="match status" value="1"/>
</dbReference>
<dbReference type="Pfam" id="PF14655">
    <property type="entry name" value="RAB3GAP2_N"/>
    <property type="match status" value="1"/>
</dbReference>
<comment type="caution">
    <text evidence="8">The sequence shown here is derived from an EMBL/GenBank/DDBJ whole genome shotgun (WGS) entry which is preliminary data.</text>
</comment>
<evidence type="ECO:0000313" key="9">
    <source>
        <dbReference type="Proteomes" id="UP000549394"/>
    </source>
</evidence>
<dbReference type="EMBL" id="CAJFCJ010000009">
    <property type="protein sequence ID" value="CAD5119226.1"/>
    <property type="molecule type" value="Genomic_DNA"/>
</dbReference>
<gene>
    <name evidence="8" type="ORF">DGYR_LOCUS7498</name>
</gene>
<dbReference type="InterPro" id="IPR032839">
    <property type="entry name" value="RAB3GAP_N"/>
</dbReference>
<dbReference type="PANTHER" id="PTHR12472:SF0">
    <property type="entry name" value="RAB3 GTPASE-ACTIVATING PROTEIN NON-CATALYTIC SUBUNIT"/>
    <property type="match status" value="1"/>
</dbReference>
<evidence type="ECO:0000259" key="7">
    <source>
        <dbReference type="Pfam" id="PF14656"/>
    </source>
</evidence>
<comment type="subcellular location">
    <subcellularLocation>
        <location evidence="1">Cytoplasm</location>
    </subcellularLocation>
</comment>
<dbReference type="InterPro" id="IPR026059">
    <property type="entry name" value="Rab3GAP2"/>
</dbReference>
<keyword evidence="4" id="KW-0963">Cytoplasm</keyword>
<evidence type="ECO:0000256" key="1">
    <source>
        <dbReference type="ARBA" id="ARBA00004496"/>
    </source>
</evidence>
<feature type="region of interest" description="Disordered" evidence="5">
    <location>
        <begin position="1320"/>
        <end position="1363"/>
    </location>
</feature>
<evidence type="ECO:0000313" key="8">
    <source>
        <dbReference type="EMBL" id="CAD5119226.1"/>
    </source>
</evidence>
<dbReference type="InterPro" id="IPR029257">
    <property type="entry name" value="RAB3GAP2_C"/>
</dbReference>
<keyword evidence="3" id="KW-0343">GTPase activation</keyword>
<proteinExistence type="inferred from homology"/>
<keyword evidence="9" id="KW-1185">Reference proteome</keyword>
<dbReference type="OrthoDB" id="2019917at2759"/>
<evidence type="ECO:0000256" key="5">
    <source>
        <dbReference type="SAM" id="MobiDB-lite"/>
    </source>
</evidence>
<comment type="similarity">
    <text evidence="2">Belongs to the Rab3-GAP regulatory subunit family.</text>
</comment>
<sequence length="1480" mass="167740">MSSELKCLASLRDVDLIKKYLFIEDQHSLKKEDDANVGDWNDADWGWDNEDVKMTTEKETENLIKDKDDNWLDQCLFTTAPNAQMIAFAKKKQLVLLSQKYNAEDRKGTEAKYSLVFEGCVTEEEGEEITCLFCLPFASLKRSTYVGPDWTCVIVGFSTGYVRFYTETGIILLSQIFCDVAVRRIKCRTFEPRFHEFDTEKHEELTILYRKNLISIDGFSLYQSLRACRSSAARSENVSPPPLSYKKWNFTDQAVITDYVACGLYSPSAYSQMSLASLIGGFNVSIQPTPPSSYKYICTGSMPYAAFYYAIEGSTPPLLSDVVHAVGSKLKSAFYSQISAASGWLGFSSKQDSSKERKKPKIEPAVSLAARFGLPDKRRIGESIVLSPDGRLAATTDCFGRVMIIDANQGYALRIWKGYRDAQIAWICVKQDVSSNEDKSLKRTLFLTILAPRRGILEIWSAVHGPRVAAFNVSKTCKLVSIDYDMLGMNNTTYVDMNWPKAFLIDVDGTVKTLIVPFHLSLSGGNSRRVKDLHLLKKLKFTLKDNVSSTDELINSVSEMLKDIKTANIKQQALERIMLTGYLSSEFIKLCLKNCKDELEAMEENLEGNDKSEDDDRHLLDYENQLLQQFCILSTQLVETYEDMSNTSSIRSEMIVETKEDYEEIAKLLYLTKEEFKRLQDDLKLIDQSHGANRVQFSEKSLFKSTVDFLKCFHCVLKSEGEDRTKSELAIALHESITDDRKYNLSRFLFGQFLKGPVPSNYNVLLMQSGIPSDILLNLLLETWLHDNNLNLMNSKNLFILLKCVTNLTDKNYLKTKENGEIDFWKKVRSLLSSSSNCPSALVATIVSRAVAFEYLAREAKGDNTTEDDYRLEGDWEAVTVEQARWGTITKQLEDLLAVQQLFASKLQSEVSISVDKVLEGGKGSLAEIVSKWICYNDISVSTLSKPIKQEENEDNENKEESVEANDFEEKFNQILRDRLDEAKRRLGTSLDDDILFANCAWEYATQWSKDTEVVDRIQKSIEFLEKVENIDLQHGVAVLMWDMFFVKKLSAACYLVEKVGKAPKERLCRKDIGMSNGAVCEYLKSVLSLLKLLSNTKRVGETGASVSILRSLSCDENVWNSQRENKSSLVELSLKLRDVTSAILKHHCQLVLLLSAVFELSLKSVQPLSLFDNKGRAAFFKPLNSTASLPTDIEETIQASRRQFISKIVTHSVLKLGLRDDTPTEEDEDTYKKWTLIALDLTEELLGSSDSIVRHHIVQMLSSGFDEKAIEMLETLEDYSVIGSQIILIAGQRLAHYIYNCDSSLSVQRIANCSPYESYEPKARKQPRRLTNERRELERSRARRTPRSVRSEAGHSSSDGDIEIIEQPQNSQTSEIPQANTQTNTPIIIDDEILEENPSNNLYNYHRENATTSNSNYMQNYALLSQNQMNGLQSVAENYTRRLLAIDDDSDDDDTDEDNIVSDNRVTELVPLPPSDFFS</sequence>
<evidence type="ECO:0000256" key="2">
    <source>
        <dbReference type="ARBA" id="ARBA00008153"/>
    </source>
</evidence>
<feature type="domain" description="Rab3GAP regulatory subunit C-terminal" evidence="7">
    <location>
        <begin position="776"/>
        <end position="1316"/>
    </location>
</feature>
<organism evidence="8 9">
    <name type="scientific">Dimorphilus gyrociliatus</name>
    <dbReference type="NCBI Taxonomy" id="2664684"/>
    <lineage>
        <taxon>Eukaryota</taxon>
        <taxon>Metazoa</taxon>
        <taxon>Spiralia</taxon>
        <taxon>Lophotrochozoa</taxon>
        <taxon>Annelida</taxon>
        <taxon>Polychaeta</taxon>
        <taxon>Polychaeta incertae sedis</taxon>
        <taxon>Dinophilidae</taxon>
        <taxon>Dimorphilus</taxon>
    </lineage>
</organism>